<reference evidence="4 5" key="1">
    <citation type="submission" date="2020-04" db="EMBL/GenBank/DDBJ databases">
        <authorList>
            <person name="Yoon J."/>
        </authorList>
    </citation>
    <scope>NUCLEOTIDE SEQUENCE [LARGE SCALE GENOMIC DNA]</scope>
    <source>
        <strain evidence="4 5">KMU-115</strain>
    </source>
</reference>
<dbReference type="Proteomes" id="UP000526408">
    <property type="component" value="Unassembled WGS sequence"/>
</dbReference>
<gene>
    <name evidence="4" type="ORF">HCU73_16025</name>
</gene>
<dbReference type="PANTHER" id="PTHR43757">
    <property type="entry name" value="AMINOMETHYLTRANSFERASE"/>
    <property type="match status" value="1"/>
</dbReference>
<keyword evidence="5" id="KW-1185">Reference proteome</keyword>
<dbReference type="GO" id="GO:0032259">
    <property type="term" value="P:methylation"/>
    <property type="evidence" value="ECO:0007669"/>
    <property type="project" value="UniProtKB-KW"/>
</dbReference>
<dbReference type="PIRSF" id="PIRSF006487">
    <property type="entry name" value="GcvT"/>
    <property type="match status" value="1"/>
</dbReference>
<evidence type="ECO:0000313" key="5">
    <source>
        <dbReference type="Proteomes" id="UP000526408"/>
    </source>
</evidence>
<evidence type="ECO:0000259" key="2">
    <source>
        <dbReference type="Pfam" id="PF01571"/>
    </source>
</evidence>
<name>A0A7X6H148_9RHOB</name>
<dbReference type="InterPro" id="IPR028896">
    <property type="entry name" value="GcvT/YgfZ/DmdA"/>
</dbReference>
<feature type="domain" description="Aminomethyltransferase C-terminal" evidence="3">
    <location>
        <begin position="289"/>
        <end position="361"/>
    </location>
</feature>
<dbReference type="SUPFAM" id="SSF101790">
    <property type="entry name" value="Aminomethyltransferase beta-barrel domain"/>
    <property type="match status" value="1"/>
</dbReference>
<dbReference type="RefSeq" id="WP_168624492.1">
    <property type="nucleotide sequence ID" value="NZ_JAAZQQ010000006.1"/>
</dbReference>
<evidence type="ECO:0000259" key="3">
    <source>
        <dbReference type="Pfam" id="PF08669"/>
    </source>
</evidence>
<keyword evidence="4" id="KW-0489">Methyltransferase</keyword>
<dbReference type="AlphaFoldDB" id="A0A7X6H148"/>
<dbReference type="InterPro" id="IPR013977">
    <property type="entry name" value="GcvT_C"/>
</dbReference>
<dbReference type="InterPro" id="IPR027266">
    <property type="entry name" value="TrmE/GcvT-like"/>
</dbReference>
<feature type="domain" description="GCVT N-terminal" evidence="2">
    <location>
        <begin position="19"/>
        <end position="266"/>
    </location>
</feature>
<accession>A0A7X6H148</accession>
<comment type="caution">
    <text evidence="4">The sequence shown here is derived from an EMBL/GenBank/DDBJ whole genome shotgun (WGS) entry which is preliminary data.</text>
</comment>
<evidence type="ECO:0000256" key="1">
    <source>
        <dbReference type="PIRSR" id="PIRSR006487-1"/>
    </source>
</evidence>
<dbReference type="NCBIfam" id="NF009133">
    <property type="entry name" value="PRK12486.1"/>
    <property type="match status" value="1"/>
</dbReference>
<dbReference type="GO" id="GO:0008168">
    <property type="term" value="F:methyltransferase activity"/>
    <property type="evidence" value="ECO:0007669"/>
    <property type="project" value="UniProtKB-KW"/>
</dbReference>
<dbReference type="Pfam" id="PF01571">
    <property type="entry name" value="GCV_T"/>
    <property type="match status" value="1"/>
</dbReference>
<dbReference type="Gene3D" id="3.30.1360.120">
    <property type="entry name" value="Probable tRNA modification gtpase trme, domain 1"/>
    <property type="match status" value="1"/>
</dbReference>
<organism evidence="4 5">
    <name type="scientific">Roseicyclus persicicus</name>
    <dbReference type="NCBI Taxonomy" id="2650661"/>
    <lineage>
        <taxon>Bacteria</taxon>
        <taxon>Pseudomonadati</taxon>
        <taxon>Pseudomonadota</taxon>
        <taxon>Alphaproteobacteria</taxon>
        <taxon>Rhodobacterales</taxon>
        <taxon>Roseobacteraceae</taxon>
        <taxon>Roseicyclus</taxon>
    </lineage>
</organism>
<protein>
    <submittedName>
        <fullName evidence="4">Dimethylsulfoniopropionate demethylase</fullName>
    </submittedName>
</protein>
<dbReference type="PANTHER" id="PTHR43757:SF2">
    <property type="entry name" value="AMINOMETHYLTRANSFERASE, MITOCHONDRIAL"/>
    <property type="match status" value="1"/>
</dbReference>
<dbReference type="EMBL" id="JAAZQQ010000006">
    <property type="protein sequence ID" value="NKX46104.1"/>
    <property type="molecule type" value="Genomic_DNA"/>
</dbReference>
<sequence>MALISPSRRIRRTPFSDGVEAAGVKAYTVYNHMLLPTVFRSMEEDYRHLKSAVQVWDVACERQVEVRGPDAGKLVQMLTPRDLRGMLPGQCYYVPMVDETGGMLNDPVAVKLAEDRWWISIADSDLLLWVKGIAHGYRLDVLIDEPDVSPLAVQGPKSDDLMARVFGDGVRAIRFFRFGIFDFQGRSLVIARSGYSKQGGFEIYVEGGDIAMPLWHALMEAGRDLDVAAGCPNAIERIEGGLLSYGNDMTRENTPHEAGLGRFCNTATAIGCIGRDALLRVAKEGPVKQVRAIEIDATALPRCDRAWPLMAGDRRVGQVTSAAVSPDHGCGAAIGMVRMTHWDAGTALSVVTQDGPLPARVRDGFWA</sequence>
<dbReference type="Pfam" id="PF08669">
    <property type="entry name" value="GCV_T_C"/>
    <property type="match status" value="1"/>
</dbReference>
<feature type="binding site" evidence="1">
    <location>
        <position position="202"/>
    </location>
    <ligand>
        <name>substrate</name>
    </ligand>
</feature>
<dbReference type="SUPFAM" id="SSF103025">
    <property type="entry name" value="Folate-binding domain"/>
    <property type="match status" value="1"/>
</dbReference>
<keyword evidence="4" id="KW-0808">Transferase</keyword>
<dbReference type="InterPro" id="IPR006222">
    <property type="entry name" value="GCVT_N"/>
</dbReference>
<dbReference type="InterPro" id="IPR029043">
    <property type="entry name" value="GcvT/YgfZ_C"/>
</dbReference>
<evidence type="ECO:0000313" key="4">
    <source>
        <dbReference type="EMBL" id="NKX46104.1"/>
    </source>
</evidence>
<proteinExistence type="predicted"/>